<evidence type="ECO:0000313" key="3">
    <source>
        <dbReference type="EMBL" id="MFC0560821.1"/>
    </source>
</evidence>
<organism evidence="3 4">
    <name type="scientific">Halalkalibacter alkalisediminis</name>
    <dbReference type="NCBI Taxonomy" id="935616"/>
    <lineage>
        <taxon>Bacteria</taxon>
        <taxon>Bacillati</taxon>
        <taxon>Bacillota</taxon>
        <taxon>Bacilli</taxon>
        <taxon>Bacillales</taxon>
        <taxon>Bacillaceae</taxon>
        <taxon>Halalkalibacter</taxon>
    </lineage>
</organism>
<dbReference type="Pfam" id="PF18818">
    <property type="entry name" value="MPTase-PolyVal"/>
    <property type="match status" value="1"/>
</dbReference>
<feature type="domain" description="Polyvalent protein metallopeptidase" evidence="2">
    <location>
        <begin position="148"/>
        <end position="259"/>
    </location>
</feature>
<name>A0ABV6NJ85_9BACI</name>
<sequence>MSKKIYDMITNKIIEKLEAGTVPWRKPWINGIAVNWKTQKPYRGINTMLLDGGEYATFNQIKEAGGKVKLGEKSHIIVFWKWLEKEDEESGEVEKIPYLRYYRVFEVGSQVEELEPKRKEKAYQHDPIEEAEKIKEQYVNAPSYSQISGSAYYKPFQDHINVPPKEDFKSIHEYYSTLFHELIHSTGHKDRLNRSGITAYNGFGSESYSREELIAELGSSMLCGIAGIDNHTLDNSASYIQSWLQALKNDRTLIISASQQAQKAVDYIHPLEG</sequence>
<dbReference type="InterPro" id="IPR013610">
    <property type="entry name" value="ArdC_N"/>
</dbReference>
<accession>A0ABV6NJ85</accession>
<proteinExistence type="predicted"/>
<reference evidence="3 4" key="1">
    <citation type="submission" date="2024-09" db="EMBL/GenBank/DDBJ databases">
        <authorList>
            <person name="Sun Q."/>
            <person name="Mori K."/>
        </authorList>
    </citation>
    <scope>NUCLEOTIDE SEQUENCE [LARGE SCALE GENOMIC DNA]</scope>
    <source>
        <strain evidence="3 4">NCAIM B.02301</strain>
    </source>
</reference>
<evidence type="ECO:0000259" key="2">
    <source>
        <dbReference type="Pfam" id="PF18818"/>
    </source>
</evidence>
<dbReference type="Proteomes" id="UP001589833">
    <property type="component" value="Unassembled WGS sequence"/>
</dbReference>
<gene>
    <name evidence="3" type="ORF">ACFFH4_17800</name>
</gene>
<keyword evidence="4" id="KW-1185">Reference proteome</keyword>
<dbReference type="InterPro" id="IPR017113">
    <property type="entry name" value="Antirestriction_ArdC"/>
</dbReference>
<dbReference type="InterPro" id="IPR041459">
    <property type="entry name" value="MPTase-PolyVal"/>
</dbReference>
<dbReference type="Pfam" id="PF08401">
    <property type="entry name" value="ArdcN"/>
    <property type="match status" value="1"/>
</dbReference>
<dbReference type="EMBL" id="JBHLTR010000044">
    <property type="protein sequence ID" value="MFC0560821.1"/>
    <property type="molecule type" value="Genomic_DNA"/>
</dbReference>
<evidence type="ECO:0000259" key="1">
    <source>
        <dbReference type="Pfam" id="PF08401"/>
    </source>
</evidence>
<comment type="caution">
    <text evidence="3">The sequence shown here is derived from an EMBL/GenBank/DDBJ whole genome shotgun (WGS) entry which is preliminary data.</text>
</comment>
<protein>
    <submittedName>
        <fullName evidence="3">ArdC family protein</fullName>
    </submittedName>
</protein>
<dbReference type="RefSeq" id="WP_273848298.1">
    <property type="nucleotide sequence ID" value="NZ_JAQQWT010000064.1"/>
</dbReference>
<dbReference type="PIRSF" id="PIRSF037112">
    <property type="entry name" value="Antirestriction_ArdC"/>
    <property type="match status" value="1"/>
</dbReference>
<feature type="domain" description="N-terminal" evidence="1">
    <location>
        <begin position="3"/>
        <end position="105"/>
    </location>
</feature>
<evidence type="ECO:0000313" key="4">
    <source>
        <dbReference type="Proteomes" id="UP001589833"/>
    </source>
</evidence>